<feature type="region of interest" description="Disordered" evidence="1">
    <location>
        <begin position="54"/>
        <end position="85"/>
    </location>
</feature>
<evidence type="ECO:0000256" key="1">
    <source>
        <dbReference type="SAM" id="MobiDB-lite"/>
    </source>
</evidence>
<keyword evidence="3" id="KW-1185">Reference proteome</keyword>
<evidence type="ECO:0000313" key="3">
    <source>
        <dbReference type="Proteomes" id="UP000287033"/>
    </source>
</evidence>
<organism evidence="2 3">
    <name type="scientific">Chiloscyllium punctatum</name>
    <name type="common">Brownbanded bambooshark</name>
    <name type="synonym">Hemiscyllium punctatum</name>
    <dbReference type="NCBI Taxonomy" id="137246"/>
    <lineage>
        <taxon>Eukaryota</taxon>
        <taxon>Metazoa</taxon>
        <taxon>Chordata</taxon>
        <taxon>Craniata</taxon>
        <taxon>Vertebrata</taxon>
        <taxon>Chondrichthyes</taxon>
        <taxon>Elasmobranchii</taxon>
        <taxon>Galeomorphii</taxon>
        <taxon>Galeoidea</taxon>
        <taxon>Orectolobiformes</taxon>
        <taxon>Hemiscylliidae</taxon>
        <taxon>Chiloscyllium</taxon>
    </lineage>
</organism>
<dbReference type="Proteomes" id="UP000287033">
    <property type="component" value="Unassembled WGS sequence"/>
</dbReference>
<feature type="compositionally biased region" description="Basic and acidic residues" evidence="1">
    <location>
        <begin position="54"/>
        <end position="66"/>
    </location>
</feature>
<dbReference type="EMBL" id="BEZZ01055446">
    <property type="protein sequence ID" value="GCC41190.1"/>
    <property type="molecule type" value="Genomic_DNA"/>
</dbReference>
<dbReference type="AlphaFoldDB" id="A0A401TEW0"/>
<evidence type="ECO:0000313" key="2">
    <source>
        <dbReference type="EMBL" id="GCC41190.1"/>
    </source>
</evidence>
<gene>
    <name evidence="2" type="ORF">chiPu_0025265</name>
</gene>
<accession>A0A401TEW0</accession>
<sequence>MEVCEHTEVTGTLLFQMVSGLLEGRNRGAGQECVGMLSWEHGYRCRVIGMHGDTVRPRSDRQDSDVNLHLAELPAPSSGSSGSLR</sequence>
<protein>
    <submittedName>
        <fullName evidence="2">Uncharacterized protein</fullName>
    </submittedName>
</protein>
<comment type="caution">
    <text evidence="2">The sequence shown here is derived from an EMBL/GenBank/DDBJ whole genome shotgun (WGS) entry which is preliminary data.</text>
</comment>
<reference evidence="2 3" key="1">
    <citation type="journal article" date="2018" name="Nat. Ecol. Evol.">
        <title>Shark genomes provide insights into elasmobranch evolution and the origin of vertebrates.</title>
        <authorList>
            <person name="Hara Y"/>
            <person name="Yamaguchi K"/>
            <person name="Onimaru K"/>
            <person name="Kadota M"/>
            <person name="Koyanagi M"/>
            <person name="Keeley SD"/>
            <person name="Tatsumi K"/>
            <person name="Tanaka K"/>
            <person name="Motone F"/>
            <person name="Kageyama Y"/>
            <person name="Nozu R"/>
            <person name="Adachi N"/>
            <person name="Nishimura O"/>
            <person name="Nakagawa R"/>
            <person name="Tanegashima C"/>
            <person name="Kiyatake I"/>
            <person name="Matsumoto R"/>
            <person name="Murakumo K"/>
            <person name="Nishida K"/>
            <person name="Terakita A"/>
            <person name="Kuratani S"/>
            <person name="Sato K"/>
            <person name="Hyodo S Kuraku.S."/>
        </authorList>
    </citation>
    <scope>NUCLEOTIDE SEQUENCE [LARGE SCALE GENOMIC DNA]</scope>
</reference>
<name>A0A401TEW0_CHIPU</name>
<proteinExistence type="predicted"/>